<evidence type="ECO:0000313" key="8">
    <source>
        <dbReference type="Proteomes" id="UP000051952"/>
    </source>
</evidence>
<keyword evidence="8" id="KW-1185">Reference proteome</keyword>
<evidence type="ECO:0000256" key="3">
    <source>
        <dbReference type="ARBA" id="ARBA00022737"/>
    </source>
</evidence>
<evidence type="ECO:0000256" key="5">
    <source>
        <dbReference type="ARBA" id="ARBA00023460"/>
    </source>
</evidence>
<dbReference type="OrthoDB" id="266138at2759"/>
<proteinExistence type="inferred from homology"/>
<dbReference type="SMART" id="SM00369">
    <property type="entry name" value="LRR_TYP"/>
    <property type="match status" value="6"/>
</dbReference>
<dbReference type="VEuPathDB" id="TriTrypDB:BSAL_64315"/>
<dbReference type="InterPro" id="IPR025875">
    <property type="entry name" value="Leu-rich_rpt_4"/>
</dbReference>
<gene>
    <name evidence="7" type="ORF">BSAL_64315</name>
</gene>
<dbReference type="SMART" id="SM00365">
    <property type="entry name" value="LRR_SD22"/>
    <property type="match status" value="9"/>
</dbReference>
<comment type="subcellular location">
    <subcellularLocation>
        <location evidence="1">Nucleus</location>
    </subcellularLocation>
</comment>
<organism evidence="7 8">
    <name type="scientific">Bodo saltans</name>
    <name type="common">Flagellated protozoan</name>
    <dbReference type="NCBI Taxonomy" id="75058"/>
    <lineage>
        <taxon>Eukaryota</taxon>
        <taxon>Discoba</taxon>
        <taxon>Euglenozoa</taxon>
        <taxon>Kinetoplastea</taxon>
        <taxon>Metakinetoplastina</taxon>
        <taxon>Eubodonida</taxon>
        <taxon>Bodonidae</taxon>
        <taxon>Bodo</taxon>
    </lineage>
</organism>
<dbReference type="InterPro" id="IPR001611">
    <property type="entry name" value="Leu-rich_rpt"/>
</dbReference>
<feature type="region of interest" description="Disordered" evidence="6">
    <location>
        <begin position="1"/>
        <end position="25"/>
    </location>
</feature>
<sequence length="346" mass="39666">MSHVDDDDIEDPLPSRPTQRSSDEQEVLHVNVKDEVIEINNVRLFSFDEVALNELQNCTSLSMRKNLIHVLTDFPEALQRQLVELDLFDNKIRKIDGFFAQFSSLTKLDLSYNQIKEISGLEPLAPTLTELYLVENRIKEISGLDSLVNLRVLELGGNRLREVGDGLKELVNLEELWLGKNKIAQLGSAFNTLKKLRRLSLQANRLTEVTQDVFPLDANPALKELYLSENGLQEISHVSKLSSIQLLDYSFNPIRVINGDEVNPSTMPILEEFWLTDGKVDSWDEVSKFCGFGETLRTVYLERNPIEQDKRYRDKVYLALPFLTQIDSWPIVNKGNVEADRAIHRR</sequence>
<name>A0A0S4IT07_BODSA</name>
<dbReference type="InterPro" id="IPR003591">
    <property type="entry name" value="Leu-rich_rpt_typical-subtyp"/>
</dbReference>
<dbReference type="PANTHER" id="PTHR45973:SF23">
    <property type="entry name" value="PROTEIN PHOSPHATASE 1 REGULATORY SUBUNIT 7"/>
    <property type="match status" value="1"/>
</dbReference>
<dbReference type="Gene3D" id="3.80.10.10">
    <property type="entry name" value="Ribonuclease Inhibitor"/>
    <property type="match status" value="3"/>
</dbReference>
<evidence type="ECO:0000256" key="4">
    <source>
        <dbReference type="ARBA" id="ARBA00023242"/>
    </source>
</evidence>
<evidence type="ECO:0000256" key="1">
    <source>
        <dbReference type="ARBA" id="ARBA00004123"/>
    </source>
</evidence>
<evidence type="ECO:0000313" key="7">
    <source>
        <dbReference type="EMBL" id="CUF64088.1"/>
    </source>
</evidence>
<dbReference type="PROSITE" id="PS51450">
    <property type="entry name" value="LRR"/>
    <property type="match status" value="4"/>
</dbReference>
<dbReference type="Pfam" id="PF13855">
    <property type="entry name" value="LRR_8"/>
    <property type="match status" value="1"/>
</dbReference>
<dbReference type="InterPro" id="IPR050576">
    <property type="entry name" value="Cilia_flagella_integrity"/>
</dbReference>
<keyword evidence="3" id="KW-0677">Repeat</keyword>
<protein>
    <submittedName>
        <fullName evidence="7">Protein phosphatase 1 regulatory subunit, putative</fullName>
    </submittedName>
</protein>
<dbReference type="EMBL" id="CYKH01000375">
    <property type="protein sequence ID" value="CUF64088.1"/>
    <property type="molecule type" value="Genomic_DNA"/>
</dbReference>
<evidence type="ECO:0000256" key="6">
    <source>
        <dbReference type="SAM" id="MobiDB-lite"/>
    </source>
</evidence>
<reference evidence="8" key="1">
    <citation type="submission" date="2015-09" db="EMBL/GenBank/DDBJ databases">
        <authorList>
            <consortium name="Pathogen Informatics"/>
        </authorList>
    </citation>
    <scope>NUCLEOTIDE SEQUENCE [LARGE SCALE GENOMIC DNA]</scope>
    <source>
        <strain evidence="8">Lake Konstanz</strain>
    </source>
</reference>
<evidence type="ECO:0000256" key="2">
    <source>
        <dbReference type="ARBA" id="ARBA00022614"/>
    </source>
</evidence>
<accession>A0A0S4IT07</accession>
<comment type="similarity">
    <text evidence="5">Belongs to the SDS22 family.</text>
</comment>
<dbReference type="GO" id="GO:0005634">
    <property type="term" value="C:nucleus"/>
    <property type="evidence" value="ECO:0007669"/>
    <property type="project" value="UniProtKB-SubCell"/>
</dbReference>
<dbReference type="AlphaFoldDB" id="A0A0S4IT07"/>
<dbReference type="SUPFAM" id="SSF52058">
    <property type="entry name" value="L domain-like"/>
    <property type="match status" value="1"/>
</dbReference>
<dbReference type="Pfam" id="PF12799">
    <property type="entry name" value="LRR_4"/>
    <property type="match status" value="2"/>
</dbReference>
<keyword evidence="2" id="KW-0433">Leucine-rich repeat</keyword>
<feature type="compositionally biased region" description="Acidic residues" evidence="6">
    <location>
        <begin position="1"/>
        <end position="11"/>
    </location>
</feature>
<dbReference type="OMA" id="EVWASYN"/>
<keyword evidence="4" id="KW-0539">Nucleus</keyword>
<dbReference type="Proteomes" id="UP000051952">
    <property type="component" value="Unassembled WGS sequence"/>
</dbReference>
<dbReference type="InterPro" id="IPR032675">
    <property type="entry name" value="LRR_dom_sf"/>
</dbReference>
<dbReference type="PANTHER" id="PTHR45973">
    <property type="entry name" value="PROTEIN PHOSPHATASE 1 REGULATORY SUBUNIT SDS22-RELATED"/>
    <property type="match status" value="1"/>
</dbReference>